<evidence type="ECO:0000256" key="2">
    <source>
        <dbReference type="ARBA" id="ARBA00022448"/>
    </source>
</evidence>
<evidence type="ECO:0000256" key="1">
    <source>
        <dbReference type="ARBA" id="ARBA00004571"/>
    </source>
</evidence>
<dbReference type="RefSeq" id="WP_260454589.1">
    <property type="nucleotide sequence ID" value="NZ_CP120353.1"/>
</dbReference>
<dbReference type="Pfam" id="PF13715">
    <property type="entry name" value="CarbopepD_reg_2"/>
    <property type="match status" value="1"/>
</dbReference>
<protein>
    <submittedName>
        <fullName evidence="9">TonB-dependent receptor</fullName>
    </submittedName>
</protein>
<evidence type="ECO:0000256" key="6">
    <source>
        <dbReference type="ARBA" id="ARBA00023237"/>
    </source>
</evidence>
<evidence type="ECO:0000259" key="8">
    <source>
        <dbReference type="SMART" id="SM00965"/>
    </source>
</evidence>
<sequence length="1125" mass="123825">MRITSILLAGFLFQANAEAIYSQSTRISLNMNNVTVEDVLNEIEAKSEYHFLYNNKLINVDRRVSVSVDGNSIESVLLDLFGNSDVTYKVSDKHIILSRKGLEIGPSTSQQSKIVTGTVVDAAGIPVIGANVKVKGTASGTITDMDGNFSLEVGEGAVLEITYIGYNKQEVKVGKQSVLHIALKEDTQTLDEVVVVGYGVQKKKLVTGATVQVKGDDIQKLNTVSPMGALQSQSPGLNIVKSSGQPGSEFKVTIRGVGTTGDSAPLYIVDGVTVGNIDYLNPSDIESIDVLKDAASAAIYGSRAANGVILVSTKKGKAGKASIDYEGYVGFQSLVQKVTPLNAQEFAMIMDEAASNSGMNPFDFASLVPNWEQIENGSWKGTNWLDEMSNKGALTQNHALSFRGGTDQSVYSLGLSYTGQEGSFGKPAVPEFSRYTALVNSEHLIVKGNSFDILKVGENLNYTYTERNTLGTGNLYNNDIRSALSMNPFMPVYDENGDYHYALDWDEKQANPMGLLENIRGHNLNTGHRVSGNMYLELQPVKGLKYRSSFGIHMNTSSYRSYVPVYDLGPEKFTTEDKVIQSQTTSLKWLFENTLSYDFSIREKHRFNVLVGTSAEKWGIGNTVKGENVNSIFDDFDHAYLDNTPIIYEGRTKLSGNPELPGRLLSFFGRVNYNYNETYMATLVMRADGSSKFAPGNRWGYFPSVSAGWVISNEAFMERTSSWMDFLKLRASWGQNGNQNIAGFQYLANIAFDSKYFFGDNKTNSFTGAYPSILANPDITWETSEQINVGLDTRFLNGRLSAVFDWYNKSTKDWLVQAPIVGIYGTGAPFVNGGDVRNRGVELGLGWNDQVNDFRYGVNFNISYNKNEVTRIANTEGIIHGPANVLSHNTSELYRAEVGYPIGYFWGYKTDGLFQTEADVKAYTNAEGTVIQPDAQPGDLRFVDTNGDGMIDDNDKVMIGDPNPDVNFGFSLNLGYKGFDLSVVTNGVAGNQIARAYRSANLPFENYTTEILGRWHGEGTSNSIPRVTASGHINDLYVSDRYIESGSYWRISNITVGYDFKKLFTGLPLQQARLYVTGQNLATITKYKGLDPEVGYGFDSSWASGIDLGFYPSPRVFMVGVSIKY</sequence>
<keyword evidence="5 7" id="KW-0472">Membrane</keyword>
<dbReference type="InterPro" id="IPR011662">
    <property type="entry name" value="Secretin/TonB_short_N"/>
</dbReference>
<evidence type="ECO:0000256" key="3">
    <source>
        <dbReference type="ARBA" id="ARBA00022452"/>
    </source>
</evidence>
<evidence type="ECO:0000256" key="5">
    <source>
        <dbReference type="ARBA" id="ARBA00023136"/>
    </source>
</evidence>
<dbReference type="PROSITE" id="PS52016">
    <property type="entry name" value="TONB_DEPENDENT_REC_3"/>
    <property type="match status" value="1"/>
</dbReference>
<dbReference type="InterPro" id="IPR036942">
    <property type="entry name" value="Beta-barrel_TonB_sf"/>
</dbReference>
<proteinExistence type="inferred from homology"/>
<dbReference type="GO" id="GO:0009279">
    <property type="term" value="C:cell outer membrane"/>
    <property type="evidence" value="ECO:0007669"/>
    <property type="project" value="UniProtKB-SubCell"/>
</dbReference>
<dbReference type="InterPro" id="IPR012910">
    <property type="entry name" value="Plug_dom"/>
</dbReference>
<keyword evidence="9" id="KW-0675">Receptor</keyword>
<dbReference type="SUPFAM" id="SSF49464">
    <property type="entry name" value="Carboxypeptidase regulatory domain-like"/>
    <property type="match status" value="1"/>
</dbReference>
<dbReference type="NCBIfam" id="TIGR04057">
    <property type="entry name" value="SusC_RagA_signa"/>
    <property type="match status" value="1"/>
</dbReference>
<dbReference type="Proteomes" id="UP001221009">
    <property type="component" value="Chromosome"/>
</dbReference>
<reference evidence="9" key="1">
    <citation type="submission" date="2023-03" db="EMBL/GenBank/DDBJ databases">
        <title>Parabacteroides distasonis, a bacteria resistant against UC.</title>
        <authorList>
            <person name="Dai W."/>
        </authorList>
    </citation>
    <scope>NUCLEOTIDE SEQUENCE</scope>
    <source>
        <strain evidence="9">F1-28</strain>
    </source>
</reference>
<dbReference type="InterPro" id="IPR037066">
    <property type="entry name" value="Plug_dom_sf"/>
</dbReference>
<dbReference type="Gene3D" id="2.40.170.20">
    <property type="entry name" value="TonB-dependent receptor, beta-barrel domain"/>
    <property type="match status" value="1"/>
</dbReference>
<gene>
    <name evidence="9" type="ORF">P2T59_17620</name>
</gene>
<dbReference type="AlphaFoldDB" id="A0AAX3QRS2"/>
<feature type="domain" description="Secretin/TonB short N-terminal" evidence="8">
    <location>
        <begin position="49"/>
        <end position="100"/>
    </location>
</feature>
<dbReference type="SUPFAM" id="SSF56935">
    <property type="entry name" value="Porins"/>
    <property type="match status" value="1"/>
</dbReference>
<dbReference type="EMBL" id="CP120353">
    <property type="protein sequence ID" value="WET63505.1"/>
    <property type="molecule type" value="Genomic_DNA"/>
</dbReference>
<keyword evidence="4 7" id="KW-0812">Transmembrane</keyword>
<evidence type="ECO:0000256" key="4">
    <source>
        <dbReference type="ARBA" id="ARBA00022692"/>
    </source>
</evidence>
<comment type="similarity">
    <text evidence="7">Belongs to the TonB-dependent receptor family.</text>
</comment>
<dbReference type="FunFam" id="2.60.40.1120:FF:000003">
    <property type="entry name" value="Outer membrane protein Omp121"/>
    <property type="match status" value="1"/>
</dbReference>
<dbReference type="InterPro" id="IPR023996">
    <property type="entry name" value="TonB-dep_OMP_SusC/RagA"/>
</dbReference>
<dbReference type="Pfam" id="PF07715">
    <property type="entry name" value="Plug"/>
    <property type="match status" value="1"/>
</dbReference>
<organism evidence="9 10">
    <name type="scientific">Parabacteroides distasonis</name>
    <dbReference type="NCBI Taxonomy" id="823"/>
    <lineage>
        <taxon>Bacteria</taxon>
        <taxon>Pseudomonadati</taxon>
        <taxon>Bacteroidota</taxon>
        <taxon>Bacteroidia</taxon>
        <taxon>Bacteroidales</taxon>
        <taxon>Tannerellaceae</taxon>
        <taxon>Parabacteroides</taxon>
    </lineage>
</organism>
<accession>A0AAX3QRS2</accession>
<dbReference type="SMART" id="SM00965">
    <property type="entry name" value="STN"/>
    <property type="match status" value="1"/>
</dbReference>
<evidence type="ECO:0000256" key="7">
    <source>
        <dbReference type="PROSITE-ProRule" id="PRU01360"/>
    </source>
</evidence>
<dbReference type="Pfam" id="PF07660">
    <property type="entry name" value="STN"/>
    <property type="match status" value="1"/>
</dbReference>
<dbReference type="InterPro" id="IPR023997">
    <property type="entry name" value="TonB-dep_OMP_SusC/RagA_CS"/>
</dbReference>
<keyword evidence="3 7" id="KW-1134">Transmembrane beta strand</keyword>
<dbReference type="InterPro" id="IPR039426">
    <property type="entry name" value="TonB-dep_rcpt-like"/>
</dbReference>
<dbReference type="InterPro" id="IPR008969">
    <property type="entry name" value="CarboxyPept-like_regulatory"/>
</dbReference>
<evidence type="ECO:0000313" key="9">
    <source>
        <dbReference type="EMBL" id="WET63505.1"/>
    </source>
</evidence>
<keyword evidence="2 7" id="KW-0813">Transport</keyword>
<comment type="subcellular location">
    <subcellularLocation>
        <location evidence="1 7">Cell outer membrane</location>
        <topology evidence="1 7">Multi-pass membrane protein</topology>
    </subcellularLocation>
</comment>
<keyword evidence="6 7" id="KW-0998">Cell outer membrane</keyword>
<evidence type="ECO:0000313" key="10">
    <source>
        <dbReference type="Proteomes" id="UP001221009"/>
    </source>
</evidence>
<dbReference type="Gene3D" id="2.60.40.1120">
    <property type="entry name" value="Carboxypeptidase-like, regulatory domain"/>
    <property type="match status" value="1"/>
</dbReference>
<dbReference type="Gene3D" id="2.170.130.10">
    <property type="entry name" value="TonB-dependent receptor, plug domain"/>
    <property type="match status" value="1"/>
</dbReference>
<dbReference type="NCBIfam" id="TIGR04056">
    <property type="entry name" value="OMP_RagA_SusC"/>
    <property type="match status" value="1"/>
</dbReference>
<name>A0AAX3QRS2_PARDI</name>